<sequence length="99" mass="11172">MKISLNLRASDASIKPIAHDLILVEVDGVELERFINEIDDHDAILKTIGDEYIADWACNNKSFFDFLGHFDIQEISDYLETQGWKASPAAEDDDDNGNE</sequence>
<name>A0A8T9IE40_SALET</name>
<accession>A0A8T9IE40</accession>
<dbReference type="AlphaFoldDB" id="A0A8T9IE40"/>
<proteinExistence type="predicted"/>
<reference evidence="1" key="1">
    <citation type="submission" date="2022-03" db="EMBL/GenBank/DDBJ databases">
        <title>Genome Sequence of a New Salmonella enterica Strain (Salmonella Abeokuta) isolated from Poultry Feed in Nigeria.</title>
        <authorList>
            <person name="Fagbamila I."/>
            <person name="Barco L."/>
            <person name="Monorella C."/>
            <person name="Beld M.V.D."/>
            <person name="Mooijman K."/>
            <person name="Hernandez-Segura A."/>
            <person name="Orsini M."/>
            <person name="Ajayi O."/>
            <person name="Ngulukun S."/>
            <person name="Jambalang A.-R."/>
            <person name="Sati N."/>
            <person name="Emmennaa P."/>
            <person name="Ankeli P."/>
            <person name="Muhammad M."/>
        </authorList>
    </citation>
    <scope>NUCLEOTIDE SEQUENCE</scope>
    <source>
        <strain evidence="1">OG19FER4</strain>
    </source>
</reference>
<dbReference type="RefSeq" id="WP_242105171.1">
    <property type="nucleotide sequence ID" value="NZ_CP093445.1"/>
</dbReference>
<evidence type="ECO:0000313" key="1">
    <source>
        <dbReference type="EMBL" id="UNO32319.1"/>
    </source>
</evidence>
<gene>
    <name evidence="1" type="ORF">MOV10_14345</name>
</gene>
<protein>
    <submittedName>
        <fullName evidence="1">Uncharacterized protein</fullName>
    </submittedName>
</protein>
<organism evidence="1">
    <name type="scientific">Salmonella enterica subsp. enterica serovar Abeokuta</name>
    <dbReference type="NCBI Taxonomy" id="2926665"/>
    <lineage>
        <taxon>Bacteria</taxon>
        <taxon>Pseudomonadati</taxon>
        <taxon>Pseudomonadota</taxon>
        <taxon>Gammaproteobacteria</taxon>
        <taxon>Enterobacterales</taxon>
        <taxon>Enterobacteriaceae</taxon>
        <taxon>Salmonella</taxon>
    </lineage>
</organism>
<dbReference type="EMBL" id="CP093445">
    <property type="protein sequence ID" value="UNO32319.1"/>
    <property type="molecule type" value="Genomic_DNA"/>
</dbReference>